<dbReference type="InterPro" id="IPR013783">
    <property type="entry name" value="Ig-like_fold"/>
</dbReference>
<gene>
    <name evidence="5" type="ORF">ACA1_237860</name>
</gene>
<feature type="region of interest" description="Disordered" evidence="2">
    <location>
        <begin position="120"/>
        <end position="144"/>
    </location>
</feature>
<dbReference type="GO" id="GO:2001070">
    <property type="term" value="F:starch binding"/>
    <property type="evidence" value="ECO:0007669"/>
    <property type="project" value="InterPro"/>
</dbReference>
<evidence type="ECO:0000256" key="1">
    <source>
        <dbReference type="ARBA" id="ARBA00022801"/>
    </source>
</evidence>
<evidence type="ECO:0000259" key="3">
    <source>
        <dbReference type="PROSITE" id="PS51166"/>
    </source>
</evidence>
<organism evidence="5 6">
    <name type="scientific">Acanthamoeba castellanii (strain ATCC 30010 / Neff)</name>
    <dbReference type="NCBI Taxonomy" id="1257118"/>
    <lineage>
        <taxon>Eukaryota</taxon>
        <taxon>Amoebozoa</taxon>
        <taxon>Discosea</taxon>
        <taxon>Longamoebia</taxon>
        <taxon>Centramoebida</taxon>
        <taxon>Acanthamoebidae</taxon>
        <taxon>Acanthamoeba</taxon>
    </lineage>
</organism>
<dbReference type="InterPro" id="IPR002044">
    <property type="entry name" value="CBM20"/>
</dbReference>
<dbReference type="VEuPathDB" id="AmoebaDB:ACA1_237860"/>
<dbReference type="Pfam" id="PF25329">
    <property type="entry name" value="C2_GDE1"/>
    <property type="match status" value="1"/>
</dbReference>
<feature type="domain" description="GP-PDE" evidence="4">
    <location>
        <begin position="315"/>
        <end position="615"/>
    </location>
</feature>
<reference evidence="5 6" key="1">
    <citation type="journal article" date="2013" name="Genome Biol.">
        <title>Genome of Acanthamoeba castellanii highlights extensive lateral gene transfer and early evolution of tyrosine kinase signaling.</title>
        <authorList>
            <person name="Clarke M."/>
            <person name="Lohan A.J."/>
            <person name="Liu B."/>
            <person name="Lagkouvardos I."/>
            <person name="Roy S."/>
            <person name="Zafar N."/>
            <person name="Bertelli C."/>
            <person name="Schilde C."/>
            <person name="Kianianmomeni A."/>
            <person name="Burglin T.R."/>
            <person name="Frech C."/>
            <person name="Turcotte B."/>
            <person name="Kopec K.O."/>
            <person name="Synnott J.M."/>
            <person name="Choo C."/>
            <person name="Paponov I."/>
            <person name="Finkler A."/>
            <person name="Soon Heng Tan C."/>
            <person name="Hutchins A.P."/>
            <person name="Weinmeier T."/>
            <person name="Rattei T."/>
            <person name="Chu J.S."/>
            <person name="Gimenez G."/>
            <person name="Irimia M."/>
            <person name="Rigden D.J."/>
            <person name="Fitzpatrick D.A."/>
            <person name="Lorenzo-Morales J."/>
            <person name="Bateman A."/>
            <person name="Chiu C.H."/>
            <person name="Tang P."/>
            <person name="Hegemann P."/>
            <person name="Fromm H."/>
            <person name="Raoult D."/>
            <person name="Greub G."/>
            <person name="Miranda-Saavedra D."/>
            <person name="Chen N."/>
            <person name="Nash P."/>
            <person name="Ginger M.L."/>
            <person name="Horn M."/>
            <person name="Schaap P."/>
            <person name="Caler L."/>
            <person name="Loftus B."/>
        </authorList>
    </citation>
    <scope>NUCLEOTIDE SEQUENCE [LARGE SCALE GENOMIC DNA]</scope>
    <source>
        <strain evidence="5 6">Neff</strain>
    </source>
</reference>
<protein>
    <submittedName>
        <fullName evidence="5">Glycerophosphodiester phosphodiesterase family protein</fullName>
    </submittedName>
</protein>
<dbReference type="GO" id="GO:0008081">
    <property type="term" value="F:phosphoric diester hydrolase activity"/>
    <property type="evidence" value="ECO:0007669"/>
    <property type="project" value="InterPro"/>
</dbReference>
<keyword evidence="1" id="KW-0378">Hydrolase</keyword>
<dbReference type="RefSeq" id="XP_004335306.1">
    <property type="nucleotide sequence ID" value="XM_004335258.1"/>
</dbReference>
<dbReference type="Pfam" id="PF03009">
    <property type="entry name" value="GDPD"/>
    <property type="match status" value="1"/>
</dbReference>
<dbReference type="InterPro" id="IPR017946">
    <property type="entry name" value="PLC-like_Pdiesterase_TIM-brl"/>
</dbReference>
<dbReference type="SUPFAM" id="SSF49452">
    <property type="entry name" value="Starch-binding domain-like"/>
    <property type="match status" value="1"/>
</dbReference>
<evidence type="ECO:0000313" key="5">
    <source>
        <dbReference type="EMBL" id="ELR13293.1"/>
    </source>
</evidence>
<accession>L8GKN2</accession>
<dbReference type="OMA" id="IFHDYEI"/>
<dbReference type="PROSITE" id="PS51166">
    <property type="entry name" value="CBM20"/>
    <property type="match status" value="1"/>
</dbReference>
<dbReference type="InterPro" id="IPR030395">
    <property type="entry name" value="GP_PDE_dom"/>
</dbReference>
<dbReference type="PANTHER" id="PTHR22958">
    <property type="entry name" value="GLYCEROPHOSPHORYL DIESTER PHOSPHODIESTERASE"/>
    <property type="match status" value="1"/>
</dbReference>
<dbReference type="InterPro" id="IPR057506">
    <property type="entry name" value="C2_GPCPD1"/>
</dbReference>
<keyword evidence="6" id="KW-1185">Reference proteome</keyword>
<dbReference type="InterPro" id="IPR051578">
    <property type="entry name" value="GDPD"/>
</dbReference>
<dbReference type="STRING" id="1257118.L8GKN2"/>
<dbReference type="GO" id="GO:0046475">
    <property type="term" value="P:glycerophospholipid catabolic process"/>
    <property type="evidence" value="ECO:0007669"/>
    <property type="project" value="TreeGrafter"/>
</dbReference>
<dbReference type="Gene3D" id="2.60.40.10">
    <property type="entry name" value="Immunoglobulins"/>
    <property type="match status" value="1"/>
</dbReference>
<feature type="region of interest" description="Disordered" evidence="2">
    <location>
        <begin position="399"/>
        <end position="428"/>
    </location>
</feature>
<dbReference type="EMBL" id="KB008093">
    <property type="protein sequence ID" value="ELR13293.1"/>
    <property type="molecule type" value="Genomic_DNA"/>
</dbReference>
<dbReference type="PANTHER" id="PTHR22958:SF1">
    <property type="entry name" value="GLYCEROPHOSPHOCHOLINE PHOSPHODIESTERASE GPCPD1"/>
    <property type="match status" value="1"/>
</dbReference>
<dbReference type="Proteomes" id="UP000011083">
    <property type="component" value="Unassembled WGS sequence"/>
</dbReference>
<evidence type="ECO:0000313" key="6">
    <source>
        <dbReference type="Proteomes" id="UP000011083"/>
    </source>
</evidence>
<dbReference type="Pfam" id="PF00686">
    <property type="entry name" value="CBM_20"/>
    <property type="match status" value="1"/>
</dbReference>
<dbReference type="SUPFAM" id="SSF51695">
    <property type="entry name" value="PLC-like phosphodiesterases"/>
    <property type="match status" value="1"/>
</dbReference>
<dbReference type="PROSITE" id="PS51704">
    <property type="entry name" value="GP_PDE"/>
    <property type="match status" value="1"/>
</dbReference>
<evidence type="ECO:0000256" key="2">
    <source>
        <dbReference type="SAM" id="MobiDB-lite"/>
    </source>
</evidence>
<dbReference type="GeneID" id="14913931"/>
<feature type="domain" description="CBM20" evidence="3">
    <location>
        <begin position="15"/>
        <end position="120"/>
    </location>
</feature>
<dbReference type="KEGG" id="acan:ACA1_237860"/>
<dbReference type="AlphaFoldDB" id="L8GKN2"/>
<sequence length="618" mass="68045">MLSSKLEGTAGEGGAPTAGWTEVRWRVRAPSAGEGQVVCVVGSSEVLGAWNHDAALELAREEGKPDAWWGRARLARGVECRYKYFIREGAAIAKWESWRENRRLVPLGVELFVDDGRFGVEKTSPSSSPSPSSPSPPSSSSSSSDVWEDHGWLVSDIQLRITLGAKSLEHHSKPRTPPVELRDSQLRPHKLVFSSKDPNIVAKSVFLDDDARDELKEHTFHTGGFSSLHLYVDFFVAGSTTKVGRAIITPALLRDLIGTAAIPIVSPELEEVGIFAFEYLIVKPFEHENLSDVLARTYWKSTKFVDVGHRGCGANRAVSKSGKKTVVSENTLLSFVRAGQLGRGAVEFDVQLSKDGVPVIFHDFLVPVDERGHYKVPVYSLTLQKFKELAKCSHSWSKDASGAVPYPARKGGQHSSSKAKQVEPSEEPTLFPSAAEKHKLMRKRNSLGHVYHEGDENRPHTPLQDSFATLEEVFDIVPLSTGFNIEIKYPTIEQLAKGKVALYPERNQIVDAVLKGGSKLCLDHRRNSVPQAIRFAKSGRFSPLLNAPELIKLVKSSGLLLATYGSPNKACDPGQRNPTTHNATCSNEQEYVRLQEEMGVDAVISDHLIVPRHKDASE</sequence>
<dbReference type="InterPro" id="IPR013784">
    <property type="entry name" value="Carb-bd-like_fold"/>
</dbReference>
<name>L8GKN2_ACACF</name>
<proteinExistence type="predicted"/>
<dbReference type="OrthoDB" id="197419at2759"/>
<dbReference type="Gene3D" id="3.20.20.190">
    <property type="entry name" value="Phosphatidylinositol (PI) phosphodiesterase"/>
    <property type="match status" value="1"/>
</dbReference>
<evidence type="ECO:0000259" key="4">
    <source>
        <dbReference type="PROSITE" id="PS51704"/>
    </source>
</evidence>
<dbReference type="SMART" id="SM01065">
    <property type="entry name" value="CBM_2"/>
    <property type="match status" value="1"/>
</dbReference>